<accession>A0A915P3E1</accession>
<dbReference type="Proteomes" id="UP000887560">
    <property type="component" value="Unplaced"/>
</dbReference>
<dbReference type="AlphaFoldDB" id="A0A915P3E1"/>
<organism evidence="1 2">
    <name type="scientific">Meloidogyne floridensis</name>
    <dbReference type="NCBI Taxonomy" id="298350"/>
    <lineage>
        <taxon>Eukaryota</taxon>
        <taxon>Metazoa</taxon>
        <taxon>Ecdysozoa</taxon>
        <taxon>Nematoda</taxon>
        <taxon>Chromadorea</taxon>
        <taxon>Rhabditida</taxon>
        <taxon>Tylenchina</taxon>
        <taxon>Tylenchomorpha</taxon>
        <taxon>Tylenchoidea</taxon>
        <taxon>Meloidogynidae</taxon>
        <taxon>Meloidogyninae</taxon>
        <taxon>Meloidogyne</taxon>
    </lineage>
</organism>
<dbReference type="WBParaSite" id="scf7180000422346.g8798">
    <property type="protein sequence ID" value="scf7180000422346.g8798"/>
    <property type="gene ID" value="scf7180000422346.g8798"/>
</dbReference>
<reference evidence="2" key="1">
    <citation type="submission" date="2022-11" db="UniProtKB">
        <authorList>
            <consortium name="WormBaseParasite"/>
        </authorList>
    </citation>
    <scope>IDENTIFICATION</scope>
</reference>
<sequence>MEENTTGMENNGKTDLWLSKKTALKKLNSKSTSNSKMLWKLVRMKYIPRLEFRLCRTCSNILFHSTTRVVEREDTGGVKISFELCKQCVNLNMMVKDILCDWTSKKTNEQEIQTISK</sequence>
<proteinExistence type="predicted"/>
<evidence type="ECO:0000313" key="2">
    <source>
        <dbReference type="WBParaSite" id="scf7180000422346.g8798"/>
    </source>
</evidence>
<name>A0A915P3E1_9BILA</name>
<evidence type="ECO:0000313" key="1">
    <source>
        <dbReference type="Proteomes" id="UP000887560"/>
    </source>
</evidence>
<protein>
    <submittedName>
        <fullName evidence="2">Uncharacterized protein</fullName>
    </submittedName>
</protein>
<keyword evidence="1" id="KW-1185">Reference proteome</keyword>